<gene>
    <name evidence="3" type="ORF">Val02_07180</name>
</gene>
<dbReference type="Pfam" id="PF00582">
    <property type="entry name" value="Usp"/>
    <property type="match status" value="2"/>
</dbReference>
<dbReference type="InterPro" id="IPR014729">
    <property type="entry name" value="Rossmann-like_a/b/a_fold"/>
</dbReference>
<feature type="domain" description="UspA" evidence="2">
    <location>
        <begin position="163"/>
        <end position="298"/>
    </location>
</feature>
<evidence type="ECO:0000313" key="3">
    <source>
        <dbReference type="EMBL" id="GIJ43832.1"/>
    </source>
</evidence>
<evidence type="ECO:0000256" key="1">
    <source>
        <dbReference type="ARBA" id="ARBA00008791"/>
    </source>
</evidence>
<dbReference type="Gene3D" id="3.40.50.620">
    <property type="entry name" value="HUPs"/>
    <property type="match status" value="2"/>
</dbReference>
<dbReference type="InterPro" id="IPR006016">
    <property type="entry name" value="UspA"/>
</dbReference>
<dbReference type="SUPFAM" id="SSF52402">
    <property type="entry name" value="Adenine nucleotide alpha hydrolases-like"/>
    <property type="match status" value="2"/>
</dbReference>
<reference evidence="3" key="1">
    <citation type="submission" date="2021-01" db="EMBL/GenBank/DDBJ databases">
        <title>Whole genome shotgun sequence of Virgisporangium aliadipatigenens NBRC 105644.</title>
        <authorList>
            <person name="Komaki H."/>
            <person name="Tamura T."/>
        </authorList>
    </citation>
    <scope>NUCLEOTIDE SEQUENCE</scope>
    <source>
        <strain evidence="3">NBRC 105644</strain>
    </source>
</reference>
<dbReference type="Proteomes" id="UP000619260">
    <property type="component" value="Unassembled WGS sequence"/>
</dbReference>
<name>A0A8J3YG80_9ACTN</name>
<keyword evidence="4" id="KW-1185">Reference proteome</keyword>
<evidence type="ECO:0000313" key="4">
    <source>
        <dbReference type="Proteomes" id="UP000619260"/>
    </source>
</evidence>
<dbReference type="InterPro" id="IPR006015">
    <property type="entry name" value="Universal_stress_UspA"/>
</dbReference>
<feature type="domain" description="UspA" evidence="2">
    <location>
        <begin position="20"/>
        <end position="155"/>
    </location>
</feature>
<dbReference type="EMBL" id="BOPF01000002">
    <property type="protein sequence ID" value="GIJ43832.1"/>
    <property type="molecule type" value="Genomic_DNA"/>
</dbReference>
<dbReference type="PRINTS" id="PR01438">
    <property type="entry name" value="UNVRSLSTRESS"/>
</dbReference>
<accession>A0A8J3YG80</accession>
<evidence type="ECO:0000259" key="2">
    <source>
        <dbReference type="Pfam" id="PF00582"/>
    </source>
</evidence>
<sequence length="299" mass="30972">MLLRGNVGTAHHRGMELTPQVVVGVDGSDPGRAALRLAAAEAARRRSALRVVCAFEPDWPSSLYGASPDVQRLVRERAEQVAREAAHDARRFAPDVEVVGEAVAGDPGEVLIDAADSAGLLVIGHRGHGGFASLMLGAVSHMVAMHARVPVLVARGDTEPGDKPVVVGVDHTSEHAVRAAFEEAATRGCALVAAHAYTVPVAAWPVVSLPIPCEPDVVRNAAFEELNAALAPWRDKFPAVPVKPVAARGSAARMLVGMSSGAAVVVVGSRGHTAAVGTLLGAVGMQLLHHSDCPVLIAH</sequence>
<proteinExistence type="inferred from homology"/>
<comment type="similarity">
    <text evidence="1">Belongs to the universal stress protein A family.</text>
</comment>
<dbReference type="AlphaFoldDB" id="A0A8J3YG80"/>
<protein>
    <submittedName>
        <fullName evidence="3">Universal stress protein</fullName>
    </submittedName>
</protein>
<dbReference type="PANTHER" id="PTHR46268:SF6">
    <property type="entry name" value="UNIVERSAL STRESS PROTEIN UP12"/>
    <property type="match status" value="1"/>
</dbReference>
<comment type="caution">
    <text evidence="3">The sequence shown here is derived from an EMBL/GenBank/DDBJ whole genome shotgun (WGS) entry which is preliminary data.</text>
</comment>
<dbReference type="CDD" id="cd00293">
    <property type="entry name" value="USP-like"/>
    <property type="match status" value="1"/>
</dbReference>
<organism evidence="3 4">
    <name type="scientific">Virgisporangium aliadipatigenens</name>
    <dbReference type="NCBI Taxonomy" id="741659"/>
    <lineage>
        <taxon>Bacteria</taxon>
        <taxon>Bacillati</taxon>
        <taxon>Actinomycetota</taxon>
        <taxon>Actinomycetes</taxon>
        <taxon>Micromonosporales</taxon>
        <taxon>Micromonosporaceae</taxon>
        <taxon>Virgisporangium</taxon>
    </lineage>
</organism>
<dbReference type="PANTHER" id="PTHR46268">
    <property type="entry name" value="STRESS RESPONSE PROTEIN NHAX"/>
    <property type="match status" value="1"/>
</dbReference>